<evidence type="ECO:0000313" key="14">
    <source>
        <dbReference type="EMBL" id="MBC5667920.1"/>
    </source>
</evidence>
<accession>A0ABR7F5A5</accession>
<evidence type="ECO:0000256" key="6">
    <source>
        <dbReference type="ARBA" id="ARBA00022449"/>
    </source>
</evidence>
<feature type="transmembrane region" description="Helical" evidence="13">
    <location>
        <begin position="146"/>
        <end position="167"/>
    </location>
</feature>
<feature type="transmembrane region" description="Helical" evidence="13">
    <location>
        <begin position="174"/>
        <end position="197"/>
    </location>
</feature>
<evidence type="ECO:0000256" key="7">
    <source>
        <dbReference type="ARBA" id="ARBA00022475"/>
    </source>
</evidence>
<reference evidence="14 15" key="1">
    <citation type="submission" date="2020-08" db="EMBL/GenBank/DDBJ databases">
        <title>Genome public.</title>
        <authorList>
            <person name="Liu C."/>
            <person name="Sun Q."/>
        </authorList>
    </citation>
    <scope>NUCLEOTIDE SEQUENCE [LARGE SCALE GENOMIC DNA]</scope>
    <source>
        <strain evidence="14 15">BX4</strain>
    </source>
</reference>
<feature type="transmembrane region" description="Helical" evidence="13">
    <location>
        <begin position="289"/>
        <end position="312"/>
    </location>
</feature>
<evidence type="ECO:0000256" key="8">
    <source>
        <dbReference type="ARBA" id="ARBA00022692"/>
    </source>
</evidence>
<feature type="transmembrane region" description="Helical" evidence="13">
    <location>
        <begin position="245"/>
        <end position="269"/>
    </location>
</feature>
<evidence type="ECO:0000256" key="11">
    <source>
        <dbReference type="ARBA" id="ARBA00023136"/>
    </source>
</evidence>
<keyword evidence="8 13" id="KW-0812">Transmembrane</keyword>
<sequence>MNRSKSETTRSIDIVNGGLWKNILMFAIPLAVSSVLQQLFNSVDVAVVGKFATSQDQAAVGCTGALINLMINLFVGISVGANVVISNYLGSKKDDKVKSAVHTSIVIALVSGIFLLVIGIIVARPVLVLMDTPADTLNLAVDYMKIYFLGMPFIMLYNFGAAILRSIGDTKRPLYCLTVAGVLNAALNLFLVIVFHLGVTGVAIATVISNIVSSLMITYILIHENEPVKLSVKKLGISKQDLSKILKIGVPAGIQGMVFSFANVFIQAALNGFGSDVVAGSAVALNYEFIIYFIVSAFSQTAVTFVSTNFGAGNYDRVKKVFRICMIYSVVISQALGIIVALNGFFFASIFTSKAAVAGYAVTRMRLLLFFYLLVSSYEIGGAALRGMGHSMTPAALTVFGTCVLRLVWIYTVFVKYHSYDVLLIVYPVSWIITGVAVLAAYVYVSKKECKI</sequence>
<dbReference type="InterPro" id="IPR048279">
    <property type="entry name" value="MdtK-like"/>
</dbReference>
<feature type="transmembrane region" description="Helical" evidence="13">
    <location>
        <begin position="395"/>
        <end position="412"/>
    </location>
</feature>
<keyword evidence="10" id="KW-0406">Ion transport</keyword>
<dbReference type="EMBL" id="JACOOZ010000005">
    <property type="protein sequence ID" value="MBC5667920.1"/>
    <property type="molecule type" value="Genomic_DNA"/>
</dbReference>
<dbReference type="PANTHER" id="PTHR43298:SF2">
    <property type="entry name" value="FMN_FAD EXPORTER YEEO-RELATED"/>
    <property type="match status" value="1"/>
</dbReference>
<dbReference type="Pfam" id="PF01554">
    <property type="entry name" value="MatE"/>
    <property type="match status" value="2"/>
</dbReference>
<evidence type="ECO:0000256" key="9">
    <source>
        <dbReference type="ARBA" id="ARBA00022989"/>
    </source>
</evidence>
<evidence type="ECO:0000256" key="3">
    <source>
        <dbReference type="ARBA" id="ARBA00010199"/>
    </source>
</evidence>
<feature type="transmembrane region" description="Helical" evidence="13">
    <location>
        <begin position="203"/>
        <end position="224"/>
    </location>
</feature>
<evidence type="ECO:0000256" key="5">
    <source>
        <dbReference type="ARBA" id="ARBA00022448"/>
    </source>
</evidence>
<keyword evidence="5" id="KW-0813">Transport</keyword>
<evidence type="ECO:0000256" key="13">
    <source>
        <dbReference type="SAM" id="Phobius"/>
    </source>
</evidence>
<keyword evidence="15" id="KW-1185">Reference proteome</keyword>
<feature type="transmembrane region" description="Helical" evidence="13">
    <location>
        <begin position="324"/>
        <end position="351"/>
    </location>
</feature>
<comment type="function">
    <text evidence="1">Multidrug efflux pump.</text>
</comment>
<comment type="subcellular location">
    <subcellularLocation>
        <location evidence="2">Cell membrane</location>
        <topology evidence="2">Multi-pass membrane protein</topology>
    </subcellularLocation>
</comment>
<evidence type="ECO:0000256" key="1">
    <source>
        <dbReference type="ARBA" id="ARBA00003408"/>
    </source>
</evidence>
<proteinExistence type="inferred from homology"/>
<dbReference type="RefSeq" id="WP_186840375.1">
    <property type="nucleotide sequence ID" value="NZ_JACOOZ010000005.1"/>
</dbReference>
<feature type="transmembrane region" description="Helical" evidence="13">
    <location>
        <begin position="424"/>
        <end position="445"/>
    </location>
</feature>
<feature type="transmembrane region" description="Helical" evidence="13">
    <location>
        <begin position="20"/>
        <end position="38"/>
    </location>
</feature>
<protein>
    <recommendedName>
        <fullName evidence="4">Probable multidrug resistance protein NorM</fullName>
    </recommendedName>
    <alternativeName>
        <fullName evidence="12">Multidrug-efflux transporter</fullName>
    </alternativeName>
</protein>
<keyword evidence="11 13" id="KW-0472">Membrane</keyword>
<name>A0ABR7F5A5_9FIRM</name>
<keyword evidence="6" id="KW-0050">Antiport</keyword>
<dbReference type="Proteomes" id="UP000597877">
    <property type="component" value="Unassembled WGS sequence"/>
</dbReference>
<evidence type="ECO:0000313" key="15">
    <source>
        <dbReference type="Proteomes" id="UP000597877"/>
    </source>
</evidence>
<comment type="caution">
    <text evidence="14">The sequence shown here is derived from an EMBL/GenBank/DDBJ whole genome shotgun (WGS) entry which is preliminary data.</text>
</comment>
<dbReference type="NCBIfam" id="TIGR00797">
    <property type="entry name" value="matE"/>
    <property type="match status" value="1"/>
</dbReference>
<evidence type="ECO:0000256" key="12">
    <source>
        <dbReference type="ARBA" id="ARBA00031636"/>
    </source>
</evidence>
<comment type="similarity">
    <text evidence="3">Belongs to the multi antimicrobial extrusion (MATE) (TC 2.A.66.1) family.</text>
</comment>
<evidence type="ECO:0000256" key="4">
    <source>
        <dbReference type="ARBA" id="ARBA00020268"/>
    </source>
</evidence>
<dbReference type="InterPro" id="IPR002528">
    <property type="entry name" value="MATE_fam"/>
</dbReference>
<keyword evidence="9 13" id="KW-1133">Transmembrane helix</keyword>
<organism evidence="14 15">
    <name type="scientific">Eubacterium segne</name>
    <dbReference type="NCBI Taxonomy" id="2763045"/>
    <lineage>
        <taxon>Bacteria</taxon>
        <taxon>Bacillati</taxon>
        <taxon>Bacillota</taxon>
        <taxon>Clostridia</taxon>
        <taxon>Eubacteriales</taxon>
        <taxon>Eubacteriaceae</taxon>
        <taxon>Eubacterium</taxon>
    </lineage>
</organism>
<dbReference type="CDD" id="cd13138">
    <property type="entry name" value="MATE_yoeA_like"/>
    <property type="match status" value="1"/>
</dbReference>
<evidence type="ECO:0000256" key="2">
    <source>
        <dbReference type="ARBA" id="ARBA00004651"/>
    </source>
</evidence>
<feature type="transmembrane region" description="Helical" evidence="13">
    <location>
        <begin position="58"/>
        <end position="85"/>
    </location>
</feature>
<dbReference type="PANTHER" id="PTHR43298">
    <property type="entry name" value="MULTIDRUG RESISTANCE PROTEIN NORM-RELATED"/>
    <property type="match status" value="1"/>
</dbReference>
<feature type="transmembrane region" description="Helical" evidence="13">
    <location>
        <begin position="105"/>
        <end position="126"/>
    </location>
</feature>
<dbReference type="InterPro" id="IPR050222">
    <property type="entry name" value="MATE_MdtK"/>
</dbReference>
<gene>
    <name evidence="14" type="ORF">H8S00_08005</name>
</gene>
<evidence type="ECO:0000256" key="10">
    <source>
        <dbReference type="ARBA" id="ARBA00023065"/>
    </source>
</evidence>
<keyword evidence="7" id="KW-1003">Cell membrane</keyword>
<dbReference type="PIRSF" id="PIRSF006603">
    <property type="entry name" value="DinF"/>
    <property type="match status" value="1"/>
</dbReference>